<dbReference type="GO" id="GO:0006281">
    <property type="term" value="P:DNA repair"/>
    <property type="evidence" value="ECO:0007669"/>
    <property type="project" value="UniProtKB-KW"/>
</dbReference>
<comment type="caution">
    <text evidence="14">The sequence shown here is derived from an EMBL/GenBank/DDBJ whole genome shotgun (WGS) entry which is preliminary data.</text>
</comment>
<evidence type="ECO:0000256" key="5">
    <source>
        <dbReference type="ARBA" id="ARBA00022737"/>
    </source>
</evidence>
<evidence type="ECO:0000259" key="13">
    <source>
        <dbReference type="Pfam" id="PF23096"/>
    </source>
</evidence>
<evidence type="ECO:0000259" key="11">
    <source>
        <dbReference type="Pfam" id="PF16507"/>
    </source>
</evidence>
<evidence type="ECO:0000256" key="7">
    <source>
        <dbReference type="ARBA" id="ARBA00023204"/>
    </source>
</evidence>
<evidence type="ECO:0000259" key="10">
    <source>
        <dbReference type="Pfam" id="PF11919"/>
    </source>
</evidence>
<dbReference type="GO" id="GO:0005829">
    <property type="term" value="C:cytosol"/>
    <property type="evidence" value="ECO:0007669"/>
    <property type="project" value="TreeGrafter"/>
</dbReference>
<dbReference type="Proteomes" id="UP000195602">
    <property type="component" value="Unassembled WGS sequence"/>
</dbReference>
<dbReference type="GO" id="GO:0016504">
    <property type="term" value="F:peptidase activator activity"/>
    <property type="evidence" value="ECO:0007669"/>
    <property type="project" value="InterPro"/>
</dbReference>
<evidence type="ECO:0000313" key="14">
    <source>
        <dbReference type="EMBL" id="OVF10249.1"/>
    </source>
</evidence>
<dbReference type="SUPFAM" id="SSF48371">
    <property type="entry name" value="ARM repeat"/>
    <property type="match status" value="1"/>
</dbReference>
<feature type="domain" description="Proteasome activator Blm10 N-terminal" evidence="12">
    <location>
        <begin position="9"/>
        <end position="82"/>
    </location>
</feature>
<feature type="domain" description="Proteasome activator Blm10 middle HEAT repeats region" evidence="11">
    <location>
        <begin position="418"/>
        <end position="972"/>
    </location>
</feature>
<organism evidence="14 15">
    <name type="scientific">Clavispora lusitaniae</name>
    <name type="common">Candida lusitaniae</name>
    <dbReference type="NCBI Taxonomy" id="36911"/>
    <lineage>
        <taxon>Eukaryota</taxon>
        <taxon>Fungi</taxon>
        <taxon>Dikarya</taxon>
        <taxon>Ascomycota</taxon>
        <taxon>Saccharomycotina</taxon>
        <taxon>Pichiomycetes</taxon>
        <taxon>Metschnikowiaceae</taxon>
        <taxon>Clavispora</taxon>
    </lineage>
</organism>
<keyword evidence="5" id="KW-0677">Repeat</keyword>
<feature type="region of interest" description="Disordered" evidence="9">
    <location>
        <begin position="633"/>
        <end position="657"/>
    </location>
</feature>
<feature type="domain" description="Proteasome activator complex subunit 4-like HEAT repeat-like" evidence="13">
    <location>
        <begin position="1538"/>
        <end position="1735"/>
    </location>
</feature>
<dbReference type="Pfam" id="PF16547">
    <property type="entry name" value="BLM10_N"/>
    <property type="match status" value="1"/>
</dbReference>
<dbReference type="Pfam" id="PF11919">
    <property type="entry name" value="PSME4_C"/>
    <property type="match status" value="1"/>
</dbReference>
<evidence type="ECO:0000313" key="15">
    <source>
        <dbReference type="Proteomes" id="UP000195602"/>
    </source>
</evidence>
<sequence length="2117" mass="239362">MERRPSYGTIASSREHHYHLDWPPAGPDPCAPGRFYARARPRSLDLPARLPYAAEPPRARANFLAHIVAHLYIAVRSGDAQGSLSVSARDLAALKEFSDVDLALDTTLFEMADENIASESDSDDDADDDDEDNPIDSVQHRRPPRSAAVVGVRIWTHELLVWLKMKYDMPVFLRAALARVYWALCCCRGQRLALRLYVRAFEALAGKTELLRGRLQLPWRPLARELLCHLPAPDPAHEPLERKELALLLRMAERAHVYFDPHAAPELFDLFASRLSIPTAPVVLSALAMMPMTFGDPDVRRFIAPYFVIWNKLSRSDDVAPHVTARLGTIAMAYLDHLAEKANTQKGDVDVAAAPLPPFGVFSLDQFRFLMNSLVSSLSISSDKYASVKTKFFHGYSSCIVFSCGAAACDPDGIMDQLATLLNAIKSYVHPSNSGEWARPISRLVRSLAYQMHKRFNMERQPDGTLHSLPAQHKLSDRLVARFVSALLPLVRTGLQSKRTSAAEDYLATLNLLCHLNAEVALGGILRDIYESLEGVISTHRVVAALRCMEELTRHFAVTPVFRVHLVRIFTLALPGIDSNDLSKTIHTLNAFSAMANFVPICDLTDGNGDPSLAMELTTQHLDFLHAQEYSNRRNESDQNMNGGGHGSSNGASSDKESPIFSVDPALEVQALGSSSSAFKLLIKSFGERIFSLLENIPDPSKSNGIEKDLCDCLPKFLFILIEAMSDDIFKSFRDQVVRFVLDNAIHSVADVIGEICGGIIKRDPKFFMELGPILIDRVYEDIKENGAGRARTGVDIAPLDQNLFWNLMVINECVGNAGEYIVKMQKQLVELSFFLMQNIRGSTIFSSTYLLNQMLQGTTKIRLKETRLISPQYLKEKPMDASCWGGFSSDPYRFSDENLTFEWFIPGEAEVQFAVSTFNRHVSQALSNISGVMKNIVSRKDKDNISLEQSDELRGYLLYLAYGISGISYLLDPSFDEDIPKLSGQGPESIQNRLKLLAQIRDMKSSKFSEKDEPRLENIHENLQQIAENIESKDSIDFNTDSDELVGADLFGYSNPKKNASEDSLEEPAFKRPDLRSLTKCDSPIDTSARASPQLAGVDMSSMNPAITFRERKLYTSRYYFGDDIETRRSNELYIQLHRTRHLVGKSLHYICQFMQTHLKDNTKLFRHLLYVLNIWFADVGRERVLDHSHAKISLAYVSELQKINRVRKPFTRLSLGARIESYHSLRVALHATSRSITDLDKVLLEDIVKLSCSTYIAIANPAQSTLMDAMKRVNGSYNVIIRSSLRLISRAIEENNHKAIESGLSIFELKRIRTRIQSDYLNLQKFIETLHQCFDVDNNDVNDLAQRLFKNLTGGAIAPPSSVCLIDQDLVDSIRPPDEFIDLEIKAVILAKEKKRKLYLEKLSKIEDAVVVHEKHNSHWKTSALNLLFLTDLQSEYEMMNNNDVFQLLTKAASTDHPVISRLALKGITRLLGKLYMLSAVGYDLSNAYDLEFVMKDFVVVDTSPINGVSYYETWKKEMANLDHPSYFIDNKANSGWLFWGKNMIATTNKPCYDLNLRDSDVAIIRGFSSCVTKEWFTNIVNLWVADNDSNSAFQGTDVFITTGLVMLISAGYIVDFKFQDLLDIISNVYEKNEKSSHIVVCELISGILLGSKYFNPSLIASRDSFLIPFLRGILEKDLTSETKNVWNIFFWWVPAHIDCRRFPAITETLLKFQISKSSDLAINESTRLNYIKSFIASVTWAFPFTDEVLQLCFENIDDRHQAIREQIGSLIAIACFSLYEESFASCEDFLEACNREGFLMYKQNKSEAFFSRIPLLFETIETWRKEVQDKTAQEILDSRYIHAATTVLFWLKQTLNTSVSVQYQDLVDTYIVPFLLNLTSLKDVCQLGNIEPLSAFKKVSQIPFDTTNLDRIVIMLEKYSKENLNVVQSFILGEFTETVYFKNLFKLSHDQRLRILKLTNSLMYHKNLEIREAEAVTFSGLVHMSPPTKIEAIVDAYKKQYSNDLDKIRKKYAKIGFKNISTADTITLHGATLGLGALVHAFSFMSPPPIWIPEILAILSNKASGIPGIVGRTAKETLGKFKKTRQDSWHVDREVFNESQMQDLEGVLWKSYFI</sequence>
<dbReference type="GO" id="GO:0000502">
    <property type="term" value="C:proteasome complex"/>
    <property type="evidence" value="ECO:0007669"/>
    <property type="project" value="UniProtKB-KW"/>
</dbReference>
<dbReference type="PANTHER" id="PTHR32170">
    <property type="entry name" value="PROTEASOME ACTIVATOR COMPLEX SUBUNIT 4"/>
    <property type="match status" value="1"/>
</dbReference>
<dbReference type="EMBL" id="LYUB02000002">
    <property type="protein sequence ID" value="OVF10249.1"/>
    <property type="molecule type" value="Genomic_DNA"/>
</dbReference>
<dbReference type="InterPro" id="IPR035309">
    <property type="entry name" value="PSME4"/>
</dbReference>
<comment type="subcellular location">
    <subcellularLocation>
        <location evidence="2">Cytoplasm</location>
    </subcellularLocation>
    <subcellularLocation>
        <location evidence="1">Nucleus</location>
    </subcellularLocation>
</comment>
<feature type="compositionally biased region" description="Acidic residues" evidence="9">
    <location>
        <begin position="120"/>
        <end position="134"/>
    </location>
</feature>
<dbReference type="InterPro" id="IPR021843">
    <property type="entry name" value="PSME4_C"/>
</dbReference>
<reference evidence="14 15" key="1">
    <citation type="submission" date="2017-04" db="EMBL/GenBank/DDBJ databases">
        <title>Draft genome of the yeast Clavispora lusitaniae type strain CBS 6936.</title>
        <authorList>
            <person name="Durrens P."/>
            <person name="Klopp C."/>
            <person name="Biteau N."/>
            <person name="Fitton-Ouhabi V."/>
            <person name="Dementhon K."/>
            <person name="Accoceberry I."/>
            <person name="Sherman D.J."/>
            <person name="Noel T."/>
        </authorList>
    </citation>
    <scope>NUCLEOTIDE SEQUENCE [LARGE SCALE GENOMIC DNA]</scope>
    <source>
        <strain evidence="14 15">CBS 6936</strain>
    </source>
</reference>
<comment type="similarity">
    <text evidence="3">Belongs to the BLM10 family.</text>
</comment>
<keyword evidence="14" id="KW-0647">Proteasome</keyword>
<dbReference type="GO" id="GO:0010499">
    <property type="term" value="P:proteasomal ubiquitin-independent protein catabolic process"/>
    <property type="evidence" value="ECO:0007669"/>
    <property type="project" value="TreeGrafter"/>
</dbReference>
<evidence type="ECO:0000256" key="1">
    <source>
        <dbReference type="ARBA" id="ARBA00004123"/>
    </source>
</evidence>
<evidence type="ECO:0000256" key="8">
    <source>
        <dbReference type="ARBA" id="ARBA00023242"/>
    </source>
</evidence>
<evidence type="ECO:0000256" key="2">
    <source>
        <dbReference type="ARBA" id="ARBA00004496"/>
    </source>
</evidence>
<evidence type="ECO:0000259" key="12">
    <source>
        <dbReference type="Pfam" id="PF16547"/>
    </source>
</evidence>
<feature type="domain" description="Proteasome activator complex subunit 4 C-terminal" evidence="10">
    <location>
        <begin position="2029"/>
        <end position="2117"/>
    </location>
</feature>
<protein>
    <submittedName>
        <fullName evidence="14">Proteasome activator</fullName>
    </submittedName>
</protein>
<keyword evidence="7" id="KW-0234">DNA repair</keyword>
<dbReference type="PANTHER" id="PTHR32170:SF3">
    <property type="entry name" value="PROTEASOME ACTIVATOR COMPLEX SUBUNIT 4"/>
    <property type="match status" value="1"/>
</dbReference>
<dbReference type="InterPro" id="IPR055455">
    <property type="entry name" value="HEAT_PSME4"/>
</dbReference>
<dbReference type="GO" id="GO:0070628">
    <property type="term" value="F:proteasome binding"/>
    <property type="evidence" value="ECO:0007669"/>
    <property type="project" value="InterPro"/>
</dbReference>
<name>A0AA91T3F5_CLALS</name>
<evidence type="ECO:0000256" key="3">
    <source>
        <dbReference type="ARBA" id="ARBA00005739"/>
    </source>
</evidence>
<dbReference type="Pfam" id="PF23096">
    <property type="entry name" value="HEAT_PSME4"/>
    <property type="match status" value="1"/>
</dbReference>
<keyword evidence="6" id="KW-0227">DNA damage</keyword>
<evidence type="ECO:0000256" key="9">
    <source>
        <dbReference type="SAM" id="MobiDB-lite"/>
    </source>
</evidence>
<dbReference type="InterPro" id="IPR032372">
    <property type="entry name" value="Blm10_N"/>
</dbReference>
<dbReference type="KEGG" id="clus:A9F13_02g00407"/>
<dbReference type="Pfam" id="PF16507">
    <property type="entry name" value="HEAT_PSME4_mid"/>
    <property type="match status" value="1"/>
</dbReference>
<dbReference type="InterPro" id="IPR016024">
    <property type="entry name" value="ARM-type_fold"/>
</dbReference>
<dbReference type="InterPro" id="IPR032430">
    <property type="entry name" value="Blm10_mid"/>
</dbReference>
<gene>
    <name evidence="14" type="ORF">A9F13_02g00407</name>
</gene>
<dbReference type="Gene3D" id="1.10.287.2210">
    <property type="match status" value="1"/>
</dbReference>
<evidence type="ECO:0000256" key="6">
    <source>
        <dbReference type="ARBA" id="ARBA00022763"/>
    </source>
</evidence>
<feature type="region of interest" description="Disordered" evidence="9">
    <location>
        <begin position="118"/>
        <end position="142"/>
    </location>
</feature>
<keyword evidence="4" id="KW-0963">Cytoplasm</keyword>
<proteinExistence type="inferred from homology"/>
<keyword evidence="8" id="KW-0539">Nucleus</keyword>
<evidence type="ECO:0000256" key="4">
    <source>
        <dbReference type="ARBA" id="ARBA00022490"/>
    </source>
</evidence>
<accession>A0AA91T3F5</accession>
<dbReference type="GO" id="GO:0005634">
    <property type="term" value="C:nucleus"/>
    <property type="evidence" value="ECO:0007669"/>
    <property type="project" value="UniProtKB-SubCell"/>
</dbReference>